<dbReference type="Pfam" id="PF25099">
    <property type="entry name" value="GOLD_PATL1_C"/>
    <property type="match status" value="1"/>
</dbReference>
<dbReference type="InterPro" id="IPR044834">
    <property type="entry name" value="PATL"/>
</dbReference>
<dbReference type="GO" id="GO:0008289">
    <property type="term" value="F:lipid binding"/>
    <property type="evidence" value="ECO:0007669"/>
    <property type="project" value="InterPro"/>
</dbReference>
<evidence type="ECO:0000313" key="2">
    <source>
        <dbReference type="EMBL" id="EOY26637.1"/>
    </source>
</evidence>
<feature type="domain" description="GOLD" evidence="1">
    <location>
        <begin position="84"/>
        <end position="185"/>
    </location>
</feature>
<accession>A0A061GBY2</accession>
<dbReference type="InterPro" id="IPR009038">
    <property type="entry name" value="GOLD_dom"/>
</dbReference>
<dbReference type="PANTHER" id="PTHR45932:SF17">
    <property type="entry name" value="CELLULAR RETINALDEHYDE-BINDING_TRIPLE FUNCTION DOMAIN-CONTAINING PROTEIN"/>
    <property type="match status" value="1"/>
</dbReference>
<dbReference type="HOGENOM" id="CLU_1430371_0_0_1"/>
<dbReference type="Gramene" id="EOY26637">
    <property type="protein sequence ID" value="EOY26637"/>
    <property type="gene ID" value="TCM_028563"/>
</dbReference>
<dbReference type="eggNOG" id="KOG1471">
    <property type="taxonomic scope" value="Eukaryota"/>
</dbReference>
<dbReference type="AlphaFoldDB" id="A0A061GBY2"/>
<dbReference type="InterPro" id="IPR056794">
    <property type="entry name" value="PATL1-6_C_GOLD"/>
</dbReference>
<name>A0A061GBY2_THECC</name>
<dbReference type="Proteomes" id="UP000026915">
    <property type="component" value="Chromosome 6"/>
</dbReference>
<dbReference type="InParanoid" id="A0A061GBY2"/>
<evidence type="ECO:0000259" key="1">
    <source>
        <dbReference type="PROSITE" id="PS50866"/>
    </source>
</evidence>
<organism evidence="2 3">
    <name type="scientific">Theobroma cacao</name>
    <name type="common">Cacao</name>
    <name type="synonym">Cocoa</name>
    <dbReference type="NCBI Taxonomy" id="3641"/>
    <lineage>
        <taxon>Eukaryota</taxon>
        <taxon>Viridiplantae</taxon>
        <taxon>Streptophyta</taxon>
        <taxon>Embryophyta</taxon>
        <taxon>Tracheophyta</taxon>
        <taxon>Spermatophyta</taxon>
        <taxon>Magnoliopsida</taxon>
        <taxon>eudicotyledons</taxon>
        <taxon>Gunneridae</taxon>
        <taxon>Pentapetalae</taxon>
        <taxon>rosids</taxon>
        <taxon>malvids</taxon>
        <taxon>Malvales</taxon>
        <taxon>Malvaceae</taxon>
        <taxon>Byttnerioideae</taxon>
        <taxon>Theobroma</taxon>
    </lineage>
</organism>
<protein>
    <submittedName>
        <fullName evidence="2">Patellin 1, putative</fullName>
    </submittedName>
</protein>
<dbReference type="SUPFAM" id="SSF101576">
    <property type="entry name" value="Supernatant protein factor (SPF), C-terminal domain"/>
    <property type="match status" value="1"/>
</dbReference>
<proteinExistence type="predicted"/>
<reference evidence="2 3" key="1">
    <citation type="journal article" date="2013" name="Genome Biol.">
        <title>The genome sequence of the most widely cultivated cacao type and its use to identify candidate genes regulating pod color.</title>
        <authorList>
            <person name="Motamayor J.C."/>
            <person name="Mockaitis K."/>
            <person name="Schmutz J."/>
            <person name="Haiminen N."/>
            <person name="Iii D.L."/>
            <person name="Cornejo O."/>
            <person name="Findley S.D."/>
            <person name="Zheng P."/>
            <person name="Utro F."/>
            <person name="Royaert S."/>
            <person name="Saski C."/>
            <person name="Jenkins J."/>
            <person name="Podicheti R."/>
            <person name="Zhao M."/>
            <person name="Scheffler B.E."/>
            <person name="Stack J.C."/>
            <person name="Feltus F.A."/>
            <person name="Mustiga G.M."/>
            <person name="Amores F."/>
            <person name="Phillips W."/>
            <person name="Marelli J.P."/>
            <person name="May G.D."/>
            <person name="Shapiro H."/>
            <person name="Ma J."/>
            <person name="Bustamante C.D."/>
            <person name="Schnell R.J."/>
            <person name="Main D."/>
            <person name="Gilbert D."/>
            <person name="Parida L."/>
            <person name="Kuhn D.N."/>
        </authorList>
    </citation>
    <scope>NUCLEOTIDE SEQUENCE [LARGE SCALE GENOMIC DNA]</scope>
    <source>
        <strain evidence="3">cv. Matina 1-6</strain>
    </source>
</reference>
<keyword evidence="3" id="KW-1185">Reference proteome</keyword>
<dbReference type="InterPro" id="IPR036598">
    <property type="entry name" value="GOLD_dom_sf"/>
</dbReference>
<evidence type="ECO:0000313" key="3">
    <source>
        <dbReference type="Proteomes" id="UP000026915"/>
    </source>
</evidence>
<dbReference type="PROSITE" id="PS50866">
    <property type="entry name" value="GOLD"/>
    <property type="match status" value="1"/>
</dbReference>
<dbReference type="PANTHER" id="PTHR45932">
    <property type="entry name" value="PATELLIN-1"/>
    <property type="match status" value="1"/>
</dbReference>
<dbReference type="OMA" id="AYYTMIT"/>
<gene>
    <name evidence="2" type="ORF">TCM_028563</name>
</gene>
<dbReference type="STRING" id="3641.A0A061GBY2"/>
<dbReference type="Gene3D" id="2.60.120.680">
    <property type="entry name" value="GOLD domain"/>
    <property type="match status" value="1"/>
</dbReference>
<dbReference type="SMR" id="A0A061GBY2"/>
<sequence>MDFLFLFSPEEAPSLFSLAAGLSSSRRSLLHSSFIFSFRLSSSPSPLSAGSSAKSAETLFRYIAAEQVPVKYGGLSKDGEFANTDAVTEITVKPSVKHTIEFPVTETCLLTWQVRVVGWDVSYGAEFIPSAEDSYTVIIRKARKVASTEEPVVCNNFKIGEPGKVILTSDNPTSKKKKLLYRLKTKPTSD</sequence>
<dbReference type="EMBL" id="CM001884">
    <property type="protein sequence ID" value="EOY26637.1"/>
    <property type="molecule type" value="Genomic_DNA"/>
</dbReference>